<proteinExistence type="inferred from homology"/>
<comment type="caution">
    <text evidence="5">The sequence shown here is derived from an EMBL/GenBank/DDBJ whole genome shotgun (WGS) entry which is preliminary data.</text>
</comment>
<name>A0ABR9CGY1_9HYPH</name>
<organism evidence="5 6">
    <name type="scientific">Roseibium litorale</name>
    <dbReference type="NCBI Taxonomy" id="2803841"/>
    <lineage>
        <taxon>Bacteria</taxon>
        <taxon>Pseudomonadati</taxon>
        <taxon>Pseudomonadota</taxon>
        <taxon>Alphaproteobacteria</taxon>
        <taxon>Hyphomicrobiales</taxon>
        <taxon>Stappiaceae</taxon>
        <taxon>Roseibium</taxon>
    </lineage>
</organism>
<dbReference type="SUPFAM" id="SSF53822">
    <property type="entry name" value="Periplasmic binding protein-like I"/>
    <property type="match status" value="1"/>
</dbReference>
<feature type="domain" description="Leucine-binding protein" evidence="4">
    <location>
        <begin position="47"/>
        <end position="409"/>
    </location>
</feature>
<reference evidence="6" key="1">
    <citation type="submission" date="2020-09" db="EMBL/GenBank/DDBJ databases">
        <title>The genome sequence of strain Labrenzia suaedae 4C16A.</title>
        <authorList>
            <person name="Liu Y."/>
        </authorList>
    </citation>
    <scope>NUCLEOTIDE SEQUENCE [LARGE SCALE GENOMIC DNA]</scope>
    <source>
        <strain evidence="6">4C16A</strain>
    </source>
</reference>
<dbReference type="InterPro" id="IPR051010">
    <property type="entry name" value="BCAA_transport"/>
</dbReference>
<dbReference type="PANTHER" id="PTHR30483:SF6">
    <property type="entry name" value="PERIPLASMIC BINDING PROTEIN OF ABC TRANSPORTER FOR NATURAL AMINO ACIDS"/>
    <property type="match status" value="1"/>
</dbReference>
<gene>
    <name evidence="5" type="ORF">IG616_00315</name>
</gene>
<dbReference type="RefSeq" id="WP_192145325.1">
    <property type="nucleotide sequence ID" value="NZ_JACYXI010000001.1"/>
</dbReference>
<dbReference type="Proteomes" id="UP000632063">
    <property type="component" value="Unassembled WGS sequence"/>
</dbReference>
<dbReference type="Pfam" id="PF13458">
    <property type="entry name" value="Peripla_BP_6"/>
    <property type="match status" value="1"/>
</dbReference>
<keyword evidence="2" id="KW-0732">Signal</keyword>
<dbReference type="InterPro" id="IPR028081">
    <property type="entry name" value="Leu-bd"/>
</dbReference>
<dbReference type="CDD" id="cd19987">
    <property type="entry name" value="PBP1_SBP-like"/>
    <property type="match status" value="1"/>
</dbReference>
<evidence type="ECO:0000256" key="3">
    <source>
        <dbReference type="ARBA" id="ARBA00022970"/>
    </source>
</evidence>
<dbReference type="InterPro" id="IPR028082">
    <property type="entry name" value="Peripla_BP_I"/>
</dbReference>
<comment type="similarity">
    <text evidence="1">Belongs to the leucine-binding protein family.</text>
</comment>
<keyword evidence="3" id="KW-0029">Amino-acid transport</keyword>
<sequence length="448" mass="47655">MTLTRKPLSRRSILRSGAAGGLVLATPTIFTSRAWSAGYLNEPMGDTVTLGFNVPQTGAYADEGADELRAYQLAVKHLNGEGDGGMLNTFSSKALGGNGVNGKKVAFVTGDTQTKSDAARASAKRMIEKDGAVMITGGSSSGVAIAVQSLCQEAGVIFMAGLTHSNDTTGKDRRANGFRHFFNTEMSGAALAPVLKNAYGEGRKVYHLTADYTWGWSQEGSIQKYTEPFGWETVAAVRTPVGAGDYSQYITPILNSGADTLVLNHYGKDMVNSLSQAVQFGLRDKEVNGKPFVIVVPLFSRLMAQGAGDAIKGIFGSTNWHWSLQDAGSQAFVKSFGQEYGFPPSQAAHTCYVQALLYADAAQRAGTFMPSAVGAALEGFEFDGLGNGPTLYRAADHQCFKDVLVVKGKENPSSQFDLLEVVEITPRAQVEYPADMLGGELGSYNNGV</sequence>
<accession>A0ABR9CGY1</accession>
<reference evidence="5 6" key="2">
    <citation type="journal article" date="2021" name="Int. J. Syst. Evol. Microbiol.">
        <title>Roseibium litorale sp. nov., isolated from a tidal flat sediment and proposal for the reclassification of Labrenzia polysiphoniae as Roseibium polysiphoniae comb. nov.</title>
        <authorList>
            <person name="Liu Y."/>
            <person name="Pei T."/>
            <person name="Du J."/>
            <person name="Chao M."/>
            <person name="Deng M.R."/>
            <person name="Zhu H."/>
        </authorList>
    </citation>
    <scope>NUCLEOTIDE SEQUENCE [LARGE SCALE GENOMIC DNA]</scope>
    <source>
        <strain evidence="5 6">4C16A</strain>
    </source>
</reference>
<evidence type="ECO:0000256" key="1">
    <source>
        <dbReference type="ARBA" id="ARBA00010062"/>
    </source>
</evidence>
<dbReference type="EMBL" id="JACYXI010000001">
    <property type="protein sequence ID" value="MBD8889974.1"/>
    <property type="molecule type" value="Genomic_DNA"/>
</dbReference>
<dbReference type="InterPro" id="IPR006311">
    <property type="entry name" value="TAT_signal"/>
</dbReference>
<dbReference type="Gene3D" id="3.40.50.2300">
    <property type="match status" value="2"/>
</dbReference>
<evidence type="ECO:0000313" key="5">
    <source>
        <dbReference type="EMBL" id="MBD8889974.1"/>
    </source>
</evidence>
<evidence type="ECO:0000259" key="4">
    <source>
        <dbReference type="Pfam" id="PF13458"/>
    </source>
</evidence>
<protein>
    <submittedName>
        <fullName evidence="5">Substrate-binding protein</fullName>
    </submittedName>
</protein>
<evidence type="ECO:0000256" key="2">
    <source>
        <dbReference type="ARBA" id="ARBA00022729"/>
    </source>
</evidence>
<dbReference type="PANTHER" id="PTHR30483">
    <property type="entry name" value="LEUCINE-SPECIFIC-BINDING PROTEIN"/>
    <property type="match status" value="1"/>
</dbReference>
<keyword evidence="3" id="KW-0813">Transport</keyword>
<evidence type="ECO:0000313" key="6">
    <source>
        <dbReference type="Proteomes" id="UP000632063"/>
    </source>
</evidence>
<keyword evidence="6" id="KW-1185">Reference proteome</keyword>
<dbReference type="PROSITE" id="PS51318">
    <property type="entry name" value="TAT"/>
    <property type="match status" value="1"/>
</dbReference>